<feature type="compositionally biased region" description="Acidic residues" evidence="1">
    <location>
        <begin position="267"/>
        <end position="286"/>
    </location>
</feature>
<sequence length="443" mass="49026">HRKRRSVGNRQTDEAGYEQTGRQRRYNPTGNVGRAGAQQGGGTRAAYPPAQSGRPNYYGPRANNPQPAYAGREYGAPGARQQQYMENPSLPSGRANGAAPGPRQGAPSGHIPGPAYGPSYGPAPAGPVIPPAEGAGGDFDSVSRTMESDQPLHEYSLSSSQDDTISADVLEKIKAVLGATKIDLPVDINDPYDLGLLLRHLRHHSNLLANIGDPDVRGQVLTAMQEDEYEEERDAATGAREELMALNAGGGEGAVERRHIRANQDYSEQEEEESDINQDSQEEPSDYPDNGEGVQASQYQNNMRSDFDQESQQVNRFRSPSENDRNAGFPFDDDYEADFGDGGMEEEQHRSGFENEFAQDRDNDEQEDDYVDDDSDYDDEDEPEYQQEARRYGQRPQYNGPAYNGQEDNYHRQETRNNPYGQRQARAGRQGGSRAGVSQRRGR</sequence>
<protein>
    <submittedName>
        <fullName evidence="2">Bindin</fullName>
    </submittedName>
</protein>
<dbReference type="Pfam" id="PF02084">
    <property type="entry name" value="Bindin"/>
    <property type="match status" value="1"/>
</dbReference>
<organism evidence="2">
    <name type="scientific">Diadema antillarum</name>
    <name type="common">Long-spined sea urchin</name>
    <name type="synonym">Cidaris antillarum</name>
    <dbReference type="NCBI Taxonomy" id="105358"/>
    <lineage>
        <taxon>Eukaryota</taxon>
        <taxon>Metazoa</taxon>
        <taxon>Echinodermata</taxon>
        <taxon>Eleutherozoa</taxon>
        <taxon>Echinozoa</taxon>
        <taxon>Echinoidea</taxon>
        <taxon>Euechinoidea</taxon>
        <taxon>Acroechinoidea</taxon>
        <taxon>Diadematoida</taxon>
        <taxon>Diadematidae</taxon>
        <taxon>Diadema</taxon>
    </lineage>
</organism>
<dbReference type="AlphaFoldDB" id="Q7Z0F6"/>
<dbReference type="GO" id="GO:0007342">
    <property type="term" value="P:fusion of sperm to egg plasma membrane involved in single fertilization"/>
    <property type="evidence" value="ECO:0007669"/>
    <property type="project" value="InterPro"/>
</dbReference>
<feature type="compositionally biased region" description="Polar residues" evidence="1">
    <location>
        <begin position="295"/>
        <end position="318"/>
    </location>
</feature>
<feature type="compositionally biased region" description="Acidic residues" evidence="1">
    <location>
        <begin position="331"/>
        <end position="345"/>
    </location>
</feature>
<feature type="region of interest" description="Disordered" evidence="1">
    <location>
        <begin position="264"/>
        <end position="443"/>
    </location>
</feature>
<feature type="compositionally biased region" description="Basic and acidic residues" evidence="1">
    <location>
        <begin position="346"/>
        <end position="361"/>
    </location>
</feature>
<feature type="compositionally biased region" description="Acidic residues" evidence="1">
    <location>
        <begin position="362"/>
        <end position="385"/>
    </location>
</feature>
<feature type="region of interest" description="Disordered" evidence="1">
    <location>
        <begin position="1"/>
        <end position="162"/>
    </location>
</feature>
<accession>Q7Z0F6</accession>
<evidence type="ECO:0000313" key="2">
    <source>
        <dbReference type="EMBL" id="AAN08572.1"/>
    </source>
</evidence>
<dbReference type="PRINTS" id="PR00761">
    <property type="entry name" value="BINDIN"/>
</dbReference>
<reference evidence="2" key="1">
    <citation type="journal article" date="2003" name="Biol. Bull.">
        <title>250 million years of bindin evolution.</title>
        <authorList>
            <person name="Zigler K.S."/>
            <person name="Lessios H.A."/>
        </authorList>
    </citation>
    <scope>NUCLEOTIDE SEQUENCE</scope>
</reference>
<feature type="compositionally biased region" description="Polar residues" evidence="1">
    <location>
        <begin position="80"/>
        <end position="90"/>
    </location>
</feature>
<name>Q7Z0F6_DIAAN</name>
<feature type="non-terminal residue" evidence="2">
    <location>
        <position position="1"/>
    </location>
</feature>
<evidence type="ECO:0000256" key="1">
    <source>
        <dbReference type="SAM" id="MobiDB-lite"/>
    </source>
</evidence>
<feature type="compositionally biased region" description="Low complexity" evidence="1">
    <location>
        <begin position="112"/>
        <end position="123"/>
    </location>
</feature>
<dbReference type="EMBL" id="AY126485">
    <property type="protein sequence ID" value="AAN08572.1"/>
    <property type="molecule type" value="mRNA"/>
</dbReference>
<dbReference type="InterPro" id="IPR000775">
    <property type="entry name" value="Bindin"/>
</dbReference>
<proteinExistence type="evidence at transcript level"/>